<dbReference type="Ensembl" id="ENSCABT00000025521.1">
    <property type="protein sequence ID" value="ENSCABP00000023291.1"/>
    <property type="gene ID" value="ENSCABG00000017160.1"/>
</dbReference>
<name>A0A8C0IWI1_CHEAB</name>
<keyword evidence="2" id="KW-1185">Reference proteome</keyword>
<reference evidence="1" key="1">
    <citation type="submission" date="2025-08" db="UniProtKB">
        <authorList>
            <consortium name="Ensembl"/>
        </authorList>
    </citation>
    <scope>IDENTIFICATION</scope>
</reference>
<dbReference type="Proteomes" id="UP000694404">
    <property type="component" value="Unplaced"/>
</dbReference>
<protein>
    <submittedName>
        <fullName evidence="1">Uncharacterized protein</fullName>
    </submittedName>
</protein>
<sequence length="55" mass="6460">KQSCHDQPAKPKAPLQVHWHLPPFLLMFQKLQEDSPDLFGQLGCFLQLEEDLWCQ</sequence>
<proteinExistence type="predicted"/>
<evidence type="ECO:0000313" key="2">
    <source>
        <dbReference type="Proteomes" id="UP000694404"/>
    </source>
</evidence>
<reference evidence="1" key="2">
    <citation type="submission" date="2025-09" db="UniProtKB">
        <authorList>
            <consortium name="Ensembl"/>
        </authorList>
    </citation>
    <scope>IDENTIFICATION</scope>
</reference>
<dbReference type="AlphaFoldDB" id="A0A8C0IWI1"/>
<accession>A0A8C0IWI1</accession>
<evidence type="ECO:0000313" key="1">
    <source>
        <dbReference type="Ensembl" id="ENSCABP00000023291.1"/>
    </source>
</evidence>
<organism evidence="1 2">
    <name type="scientific">Chelonoidis abingdonii</name>
    <name type="common">Abingdon island giant tortoise</name>
    <name type="synonym">Testudo abingdonii</name>
    <dbReference type="NCBI Taxonomy" id="106734"/>
    <lineage>
        <taxon>Eukaryota</taxon>
        <taxon>Metazoa</taxon>
        <taxon>Chordata</taxon>
        <taxon>Craniata</taxon>
        <taxon>Vertebrata</taxon>
        <taxon>Euteleostomi</taxon>
        <taxon>Archelosauria</taxon>
        <taxon>Testudinata</taxon>
        <taxon>Testudines</taxon>
        <taxon>Cryptodira</taxon>
        <taxon>Durocryptodira</taxon>
        <taxon>Testudinoidea</taxon>
        <taxon>Testudinidae</taxon>
        <taxon>Chelonoidis</taxon>
    </lineage>
</organism>